<keyword evidence="2" id="KW-0472">Membrane</keyword>
<evidence type="ECO:0000256" key="1">
    <source>
        <dbReference type="SAM" id="MobiDB-lite"/>
    </source>
</evidence>
<protein>
    <submittedName>
        <fullName evidence="3">94-kilodalton protein</fullName>
    </submittedName>
</protein>
<feature type="compositionally biased region" description="Basic and acidic residues" evidence="1">
    <location>
        <begin position="644"/>
        <end position="674"/>
    </location>
</feature>
<dbReference type="InterPro" id="IPR050972">
    <property type="entry name" value="SDr-like"/>
</dbReference>
<name>D7URU6_BABMI</name>
<dbReference type="PANTHER" id="PTHR34403">
    <property type="entry name" value="TOL-PAL SYSTEM PROTEIN TOLA"/>
    <property type="match status" value="1"/>
</dbReference>
<evidence type="ECO:0000313" key="3">
    <source>
        <dbReference type="EMBL" id="BAJ10661.1"/>
    </source>
</evidence>
<accession>D7URU6</accession>
<evidence type="ECO:0000256" key="2">
    <source>
        <dbReference type="SAM" id="Phobius"/>
    </source>
</evidence>
<dbReference type="VEuPathDB" id="PiroplasmaDB:BmR1_04g08155"/>
<sequence>MGYGWYISNKKLLYISAGVTASLTAIILPLALIFSGTYPEFVDLHLSNDPQNYYHIRSTQNGIQIKIDDKFSNTLFIKKVVMPDGITTFHVKGDKSAIVNINFCGEVFNINIFDIDLSEHYEFNGIIIEDINSWILSAIRLVGPAPHIKVDYSINEVDLIITPNAIPPNLILVHSVDGIYFALKGDSSMSRIGDVYVCGCNVPLPKESKLRTVRISTQFVLSVIDLYSGYYKVSYSKYIEPAMLPQRISRALLINPTSKLVKVEEFFEQYMHSIIDYERSNYPSLEMFTLDFANDDFIDKVGIFPLGDYVIIYPRRPNTNIGRISISTMTLCPGDKFSTQRTILLKNYSGKWCMILAEGYSNFKLVTRGVHCIPATIGPHKFDTLLNNIIYNKFNHDIFENVNKSLTSLICDMTQLKSIISKFDQLSLPIAIDESMQHYLNNREPKYVDINLDDDNLPPEMYSFSGDIMVLSLLVGAKDGEYDGSYLIGDVKWGDHIIKRNHTYIFRAIVILNTTSGYAFFTVDMSATFVLKVSEIYLAPVNNHPKWLVPLPIINIFDITSIMQRIISFIYKIVVSFIDGTQPFSASYLDGLYHLNSSQSMSTPLVVDTSDNETPAGKSNLKCSDDKSKPKPQPDDESEPIPQPDDKSKPKPQPDDKSKPKPQPDDKSKPKPQPDDESEPIPQPDDKSKPKPQPDDKSKPKPQPDDKSKPKPQPDDKSKPKPHPDDKSKPKPHPDDKSKPKPHPDDSNVTHKGTEDNSIVLINFDIMSQSLDNKFETIYAGNIMYIRIRDELSHKYKIGNLLCRNEIMYSNNDRWNMVIECKKVDDKFYVRFYTNRYGRHLTPESAFSVKNTVPKWYNPQQSV</sequence>
<proteinExistence type="evidence at transcript level"/>
<feature type="compositionally biased region" description="Basic and acidic residues" evidence="1">
    <location>
        <begin position="684"/>
        <end position="754"/>
    </location>
</feature>
<gene>
    <name evidence="3" type="primary">BmP94</name>
</gene>
<reference evidence="3" key="1">
    <citation type="journal article" date="2011" name="Exp. Parasitol.">
        <title>Babesia microti: Molecular and antigenic characterizations of a novel 94-kDa protein (BmP94).</title>
        <authorList>
            <person name="Ooka H."/>
            <person name="Terkawi M.A."/>
            <person name="Goo Y.-K."/>
            <person name="Luo Y."/>
            <person name="Li Y."/>
            <person name="Yamagishi J."/>
            <person name="Nishikawa Y."/>
            <person name="Igarashi I."/>
            <person name="Xuan X."/>
        </authorList>
    </citation>
    <scope>NUCLEOTIDE SEQUENCE</scope>
    <source>
        <strain evidence="3">Munich</strain>
    </source>
</reference>
<dbReference type="EMBL" id="AB540023">
    <property type="protein sequence ID" value="BAJ10661.1"/>
    <property type="molecule type" value="mRNA"/>
</dbReference>
<dbReference type="PANTHER" id="PTHR34403:SF14">
    <property type="entry name" value="OS05G0225800 PROTEIN"/>
    <property type="match status" value="1"/>
</dbReference>
<dbReference type="AlphaFoldDB" id="D7URU6"/>
<feature type="region of interest" description="Disordered" evidence="1">
    <location>
        <begin position="603"/>
        <end position="754"/>
    </location>
</feature>
<feature type="compositionally biased region" description="Basic and acidic residues" evidence="1">
    <location>
        <begin position="623"/>
        <end position="634"/>
    </location>
</feature>
<keyword evidence="2" id="KW-1133">Transmembrane helix</keyword>
<feature type="transmembrane region" description="Helical" evidence="2">
    <location>
        <begin position="12"/>
        <end position="34"/>
    </location>
</feature>
<keyword evidence="2" id="KW-0812">Transmembrane</keyword>
<organism evidence="3">
    <name type="scientific">Babesia microti</name>
    <dbReference type="NCBI Taxonomy" id="5868"/>
    <lineage>
        <taxon>Eukaryota</taxon>
        <taxon>Sar</taxon>
        <taxon>Alveolata</taxon>
        <taxon>Apicomplexa</taxon>
        <taxon>Aconoidasida</taxon>
        <taxon>Piroplasmida</taxon>
        <taxon>Babesiidae</taxon>
        <taxon>Babesia</taxon>
    </lineage>
</organism>